<dbReference type="EMBL" id="CADCUE010000034">
    <property type="protein sequence ID" value="CAA9315376.1"/>
    <property type="molecule type" value="Genomic_DNA"/>
</dbReference>
<proteinExistence type="predicted"/>
<name>A0A6J4KVY4_9ACTN</name>
<gene>
    <name evidence="2" type="ORF">AVDCRST_MAG16-415</name>
</gene>
<feature type="region of interest" description="Disordered" evidence="1">
    <location>
        <begin position="35"/>
        <end position="122"/>
    </location>
</feature>
<feature type="compositionally biased region" description="Basic and acidic residues" evidence="1">
    <location>
        <begin position="98"/>
        <end position="122"/>
    </location>
</feature>
<protein>
    <recommendedName>
        <fullName evidence="3">HNH endonuclease</fullName>
    </recommendedName>
</protein>
<evidence type="ECO:0008006" key="3">
    <source>
        <dbReference type="Google" id="ProtNLM"/>
    </source>
</evidence>
<feature type="compositionally biased region" description="Low complexity" evidence="1">
    <location>
        <begin position="64"/>
        <end position="76"/>
    </location>
</feature>
<evidence type="ECO:0000313" key="2">
    <source>
        <dbReference type="EMBL" id="CAA9315376.1"/>
    </source>
</evidence>
<reference evidence="2" key="1">
    <citation type="submission" date="2020-02" db="EMBL/GenBank/DDBJ databases">
        <authorList>
            <person name="Meier V. D."/>
        </authorList>
    </citation>
    <scope>NUCLEOTIDE SEQUENCE</scope>
    <source>
        <strain evidence="2">AVDCRST_MAG16</strain>
    </source>
</reference>
<dbReference type="AlphaFoldDB" id="A0A6J4KVY4"/>
<accession>A0A6J4KVY4</accession>
<sequence>MRCDYEHDDPWPTGPTCACNGGPLCRRHHRVKQQLMTKTRERHSTVRFTDPTGRSWTSPPQHGAPARPVRALPALPTAEPHTLSPDALAELTADPDDDPVRHELRHPDHDPDHPEHDRLADRITTDTGWGLTLDDPYRWAS</sequence>
<evidence type="ECO:0000256" key="1">
    <source>
        <dbReference type="SAM" id="MobiDB-lite"/>
    </source>
</evidence>
<organism evidence="2">
    <name type="scientific">uncultured Frankineae bacterium</name>
    <dbReference type="NCBI Taxonomy" id="437475"/>
    <lineage>
        <taxon>Bacteria</taxon>
        <taxon>Bacillati</taxon>
        <taxon>Actinomycetota</taxon>
        <taxon>Actinomycetes</taxon>
        <taxon>Frankiales</taxon>
        <taxon>environmental samples</taxon>
    </lineage>
</organism>